<dbReference type="Pfam" id="PF12680">
    <property type="entry name" value="SnoaL_2"/>
    <property type="match status" value="1"/>
</dbReference>
<accession>A0A7Y9LBP1</accession>
<sequence length="120" mass="13435">MTDRQDIVQRYFEGFRRSDHEAILALLTDDVIWDLPGFRHLQGKDAFDGEIENEAFSGSPILIIDRLIEGEDAVVALGTGQGTFVDGRVHRFAFNDVFTFAGDRISRVESYLVPLTDDAG</sequence>
<evidence type="ECO:0000259" key="1">
    <source>
        <dbReference type="Pfam" id="PF12680"/>
    </source>
</evidence>
<dbReference type="RefSeq" id="WP_179750939.1">
    <property type="nucleotide sequence ID" value="NZ_JACCBU010000001.1"/>
</dbReference>
<dbReference type="SUPFAM" id="SSF54427">
    <property type="entry name" value="NTF2-like"/>
    <property type="match status" value="1"/>
</dbReference>
<feature type="domain" description="SnoaL-like" evidence="1">
    <location>
        <begin position="8"/>
        <end position="107"/>
    </location>
</feature>
<protein>
    <submittedName>
        <fullName evidence="2">Ketosteroid isomerase-like protein</fullName>
    </submittedName>
</protein>
<organism evidence="2 3">
    <name type="scientific">Microlunatus parietis</name>
    <dbReference type="NCBI Taxonomy" id="682979"/>
    <lineage>
        <taxon>Bacteria</taxon>
        <taxon>Bacillati</taxon>
        <taxon>Actinomycetota</taxon>
        <taxon>Actinomycetes</taxon>
        <taxon>Propionibacteriales</taxon>
        <taxon>Propionibacteriaceae</taxon>
        <taxon>Microlunatus</taxon>
    </lineage>
</organism>
<name>A0A7Y9LBP1_9ACTN</name>
<dbReference type="AlphaFoldDB" id="A0A7Y9LBP1"/>
<dbReference type="Gene3D" id="3.10.450.50">
    <property type="match status" value="1"/>
</dbReference>
<dbReference type="InterPro" id="IPR037401">
    <property type="entry name" value="SnoaL-like"/>
</dbReference>
<dbReference type="GO" id="GO:0016853">
    <property type="term" value="F:isomerase activity"/>
    <property type="evidence" value="ECO:0007669"/>
    <property type="project" value="UniProtKB-KW"/>
</dbReference>
<dbReference type="InterPro" id="IPR032710">
    <property type="entry name" value="NTF2-like_dom_sf"/>
</dbReference>
<dbReference type="EMBL" id="JACCBU010000001">
    <property type="protein sequence ID" value="NYE71053.1"/>
    <property type="molecule type" value="Genomic_DNA"/>
</dbReference>
<evidence type="ECO:0000313" key="3">
    <source>
        <dbReference type="Proteomes" id="UP000569914"/>
    </source>
</evidence>
<gene>
    <name evidence="2" type="ORF">BKA15_002382</name>
</gene>
<keyword evidence="2" id="KW-0413">Isomerase</keyword>
<comment type="caution">
    <text evidence="2">The sequence shown here is derived from an EMBL/GenBank/DDBJ whole genome shotgun (WGS) entry which is preliminary data.</text>
</comment>
<keyword evidence="3" id="KW-1185">Reference proteome</keyword>
<reference evidence="2 3" key="1">
    <citation type="submission" date="2020-07" db="EMBL/GenBank/DDBJ databases">
        <title>Sequencing the genomes of 1000 actinobacteria strains.</title>
        <authorList>
            <person name="Klenk H.-P."/>
        </authorList>
    </citation>
    <scope>NUCLEOTIDE SEQUENCE [LARGE SCALE GENOMIC DNA]</scope>
    <source>
        <strain evidence="2 3">DSM 22083</strain>
    </source>
</reference>
<evidence type="ECO:0000313" key="2">
    <source>
        <dbReference type="EMBL" id="NYE71053.1"/>
    </source>
</evidence>
<dbReference type="Proteomes" id="UP000569914">
    <property type="component" value="Unassembled WGS sequence"/>
</dbReference>
<proteinExistence type="predicted"/>